<dbReference type="EMBL" id="UFRN01000002">
    <property type="protein sequence ID" value="SUT93899.1"/>
    <property type="molecule type" value="Genomic_DNA"/>
</dbReference>
<organism evidence="2 3">
    <name type="scientific">Actinobacillus lignieresii</name>
    <dbReference type="NCBI Taxonomy" id="720"/>
    <lineage>
        <taxon>Bacteria</taxon>
        <taxon>Pseudomonadati</taxon>
        <taxon>Pseudomonadota</taxon>
        <taxon>Gammaproteobacteria</taxon>
        <taxon>Pasteurellales</taxon>
        <taxon>Pasteurellaceae</taxon>
        <taxon>Actinobacillus</taxon>
    </lineage>
</organism>
<accession>A0A380U0R2</accession>
<dbReference type="AlphaFoldDB" id="A0A380U0R2"/>
<feature type="chain" id="PRO_5017053364" description="Lipoprotein" evidence="1">
    <location>
        <begin position="19"/>
        <end position="52"/>
    </location>
</feature>
<protein>
    <recommendedName>
        <fullName evidence="4">Lipoprotein</fullName>
    </recommendedName>
</protein>
<dbReference type="Proteomes" id="UP000254253">
    <property type="component" value="Unassembled WGS sequence"/>
</dbReference>
<evidence type="ECO:0008006" key="4">
    <source>
        <dbReference type="Google" id="ProtNLM"/>
    </source>
</evidence>
<sequence length="52" mass="5353">MKNIMKIFAVVSVVATLAACTGVRGHDGSGPVCENATFMGISIIEAVSPCKK</sequence>
<evidence type="ECO:0000313" key="2">
    <source>
        <dbReference type="EMBL" id="SUT93899.1"/>
    </source>
</evidence>
<proteinExistence type="predicted"/>
<dbReference type="RefSeq" id="WP_155930789.1">
    <property type="nucleotide sequence ID" value="NZ_LR134169.1"/>
</dbReference>
<feature type="signal peptide" evidence="1">
    <location>
        <begin position="1"/>
        <end position="18"/>
    </location>
</feature>
<reference evidence="2 3" key="1">
    <citation type="submission" date="2018-06" db="EMBL/GenBank/DDBJ databases">
        <authorList>
            <consortium name="Pathogen Informatics"/>
            <person name="Doyle S."/>
        </authorList>
    </citation>
    <scope>NUCLEOTIDE SEQUENCE [LARGE SCALE GENOMIC DNA]</scope>
    <source>
        <strain evidence="2 3">NCTC4191</strain>
    </source>
</reference>
<evidence type="ECO:0000256" key="1">
    <source>
        <dbReference type="SAM" id="SignalP"/>
    </source>
</evidence>
<keyword evidence="3" id="KW-1185">Reference proteome</keyword>
<evidence type="ECO:0000313" key="3">
    <source>
        <dbReference type="Proteomes" id="UP000254253"/>
    </source>
</evidence>
<gene>
    <name evidence="2" type="ORF">NCTC4191_01412</name>
</gene>
<dbReference type="PROSITE" id="PS51257">
    <property type="entry name" value="PROKAR_LIPOPROTEIN"/>
    <property type="match status" value="1"/>
</dbReference>
<name>A0A380U0R2_ACTLI</name>
<keyword evidence="1" id="KW-0732">Signal</keyword>